<protein>
    <recommendedName>
        <fullName evidence="4">Carrier domain-containing protein</fullName>
    </recommendedName>
</protein>
<evidence type="ECO:0000256" key="2">
    <source>
        <dbReference type="ARBA" id="ARBA00022450"/>
    </source>
</evidence>
<dbReference type="Gene3D" id="3.40.50.1820">
    <property type="entry name" value="alpha/beta hydrolase"/>
    <property type="match status" value="1"/>
</dbReference>
<dbReference type="InterPro" id="IPR001031">
    <property type="entry name" value="Thioesterase"/>
</dbReference>
<comment type="cofactor">
    <cofactor evidence="1">
        <name>pantetheine 4'-phosphate</name>
        <dbReference type="ChEBI" id="CHEBI:47942"/>
    </cofactor>
</comment>
<dbReference type="InterPro" id="IPR001242">
    <property type="entry name" value="Condensation_dom"/>
</dbReference>
<keyword evidence="2" id="KW-0596">Phosphopantetheine</keyword>
<dbReference type="Proteomes" id="UP000532121">
    <property type="component" value="Unassembled WGS sequence"/>
</dbReference>
<organism evidence="5 6">
    <name type="scientific">Streptococcus ratti</name>
    <dbReference type="NCBI Taxonomy" id="1341"/>
    <lineage>
        <taxon>Bacteria</taxon>
        <taxon>Bacillati</taxon>
        <taxon>Bacillota</taxon>
        <taxon>Bacilli</taxon>
        <taxon>Lactobacillales</taxon>
        <taxon>Streptococcaceae</taxon>
        <taxon>Streptococcus</taxon>
    </lineage>
</organism>
<dbReference type="InterPro" id="IPR029058">
    <property type="entry name" value="AB_hydrolase_fold"/>
</dbReference>
<feature type="domain" description="Carrier" evidence="4">
    <location>
        <begin position="43"/>
        <end position="115"/>
    </location>
</feature>
<dbReference type="InterPro" id="IPR036736">
    <property type="entry name" value="ACP-like_sf"/>
</dbReference>
<proteinExistence type="predicted"/>
<dbReference type="InterPro" id="IPR006162">
    <property type="entry name" value="Ppantetheine_attach_site"/>
</dbReference>
<gene>
    <name evidence="5" type="ORF">HHO37_09050</name>
</gene>
<dbReference type="GO" id="GO:0003824">
    <property type="term" value="F:catalytic activity"/>
    <property type="evidence" value="ECO:0007669"/>
    <property type="project" value="InterPro"/>
</dbReference>
<dbReference type="PANTHER" id="PTHR45398">
    <property type="match status" value="1"/>
</dbReference>
<dbReference type="EMBL" id="JABASA010000022">
    <property type="protein sequence ID" value="NMD49804.1"/>
    <property type="molecule type" value="Genomic_DNA"/>
</dbReference>
<dbReference type="PROSITE" id="PS00012">
    <property type="entry name" value="PHOSPHOPANTETHEINE"/>
    <property type="match status" value="1"/>
</dbReference>
<dbReference type="PROSITE" id="PS50075">
    <property type="entry name" value="CARRIER"/>
    <property type="match status" value="1"/>
</dbReference>
<dbReference type="RefSeq" id="WP_193523930.1">
    <property type="nucleotide sequence ID" value="NZ_JABASA010000022.1"/>
</dbReference>
<sequence length="687" mass="80010">MVPRGIKQLDAFPMTINGKLDIQKLKKLLRDVTYEDKELKNSKELTSDEKKILNVYKKIFKNEHLTIMDNFFELGGDSIQAIRIVSLLSDFEVSVDDILKYPTISQLVGHLKKNKNTVSQEEVSGQFKLLPSQNKFVSWVKEIEADHFNQSFLVKSRELIDYNTLNTIYHKLLKHHDSLRICYSYGVDFATILNYKSLKIKMNVVSIECLESELEAVATEQQRSLSLKEGDVFRLVSIRTEKEQYLLFILHHFISDAVSMRIIFDDFCTLYRNQSDEKALPLKTNSLIDYSEELFVKTDEKVFEEDKEFWKKNKFSSFTNNKQLCTVSKSRHLKIDFGRELSAQIRGHINQDININIRDLLVYSFLMAVFKVYRSLEHFTIDFEGYGRNIDKMSSNVSRTIGWFTSIYPITFKRFSKDMSLESKLHNIHEYLEEIPNGGVSYYLTRKEEAQSYAPVLFNYLGEFDSKEETDADLTLLPATIGQEVSGNINMQNPMIINIAIQDAQLVADFRYDKSIYNYYRMQRIVFHFKNNLKWYLKSVSKSNSSILDQLKDYNPGNDLVDVMNSGSSKNIFIFPPAMLKVAYIPLYKKIFSNLDYKCHILHLLNDKDIVEKYAEYIISQNCEELVFVGYSGGANIAYDTASFLEKNFNIKVKTIIMIDGFKWEDGLDFVVVNEKNIDEMLEEFLK</sequence>
<dbReference type="Gene3D" id="3.30.559.30">
    <property type="entry name" value="Nonribosomal peptide synthetase, condensation domain"/>
    <property type="match status" value="1"/>
</dbReference>
<keyword evidence="3" id="KW-0597">Phosphoprotein</keyword>
<accession>A0A7X9LF18</accession>
<evidence type="ECO:0000313" key="6">
    <source>
        <dbReference type="Proteomes" id="UP000532121"/>
    </source>
</evidence>
<comment type="caution">
    <text evidence="5">The sequence shown here is derived from an EMBL/GenBank/DDBJ whole genome shotgun (WGS) entry which is preliminary data.</text>
</comment>
<dbReference type="Pfam" id="PF00668">
    <property type="entry name" value="Condensation"/>
    <property type="match status" value="1"/>
</dbReference>
<dbReference type="GO" id="GO:0008610">
    <property type="term" value="P:lipid biosynthetic process"/>
    <property type="evidence" value="ECO:0007669"/>
    <property type="project" value="UniProtKB-ARBA"/>
</dbReference>
<evidence type="ECO:0000256" key="3">
    <source>
        <dbReference type="ARBA" id="ARBA00022553"/>
    </source>
</evidence>
<dbReference type="Gene3D" id="3.30.559.10">
    <property type="entry name" value="Chloramphenicol acetyltransferase-like domain"/>
    <property type="match status" value="1"/>
</dbReference>
<dbReference type="SUPFAM" id="SSF47336">
    <property type="entry name" value="ACP-like"/>
    <property type="match status" value="1"/>
</dbReference>
<evidence type="ECO:0000259" key="4">
    <source>
        <dbReference type="PROSITE" id="PS50075"/>
    </source>
</evidence>
<dbReference type="InterPro" id="IPR009081">
    <property type="entry name" value="PP-bd_ACP"/>
</dbReference>
<evidence type="ECO:0000256" key="1">
    <source>
        <dbReference type="ARBA" id="ARBA00001957"/>
    </source>
</evidence>
<dbReference type="Pfam" id="PF00550">
    <property type="entry name" value="PP-binding"/>
    <property type="match status" value="1"/>
</dbReference>
<dbReference type="SUPFAM" id="SSF52777">
    <property type="entry name" value="CoA-dependent acyltransferases"/>
    <property type="match status" value="2"/>
</dbReference>
<dbReference type="PANTHER" id="PTHR45398:SF1">
    <property type="entry name" value="ENZYME, PUTATIVE (JCVI)-RELATED"/>
    <property type="match status" value="1"/>
</dbReference>
<reference evidence="5 6" key="1">
    <citation type="submission" date="2020-04" db="EMBL/GenBank/DDBJ databases">
        <title>MicrobeNet Type strains.</title>
        <authorList>
            <person name="Nicholson A.C."/>
        </authorList>
    </citation>
    <scope>NUCLEOTIDE SEQUENCE [LARGE SCALE GENOMIC DNA]</scope>
    <source>
        <strain evidence="5 6">DSM 22768</strain>
    </source>
</reference>
<dbReference type="AlphaFoldDB" id="A0A7X9LF18"/>
<dbReference type="Pfam" id="PF00975">
    <property type="entry name" value="Thioesterase"/>
    <property type="match status" value="1"/>
</dbReference>
<dbReference type="Gene3D" id="1.10.1200.10">
    <property type="entry name" value="ACP-like"/>
    <property type="match status" value="1"/>
</dbReference>
<dbReference type="SUPFAM" id="SSF53474">
    <property type="entry name" value="alpha/beta-Hydrolases"/>
    <property type="match status" value="1"/>
</dbReference>
<name>A0A7X9LF18_STRRT</name>
<dbReference type="InterPro" id="IPR023213">
    <property type="entry name" value="CAT-like_dom_sf"/>
</dbReference>
<evidence type="ECO:0000313" key="5">
    <source>
        <dbReference type="EMBL" id="NMD49804.1"/>
    </source>
</evidence>